<evidence type="ECO:0000313" key="2">
    <source>
        <dbReference type="Proteomes" id="UP000305729"/>
    </source>
</evidence>
<gene>
    <name evidence="1" type="ORF">CWC22_022970</name>
</gene>
<dbReference type="AlphaFoldDB" id="A0A5S3V221"/>
<reference evidence="1 2" key="1">
    <citation type="submission" date="2019-10" db="EMBL/GenBank/DDBJ databases">
        <title>Pseudoalteromonas rubra S4059.</title>
        <authorList>
            <person name="Paulsen S."/>
            <person name="Wang X."/>
        </authorList>
    </citation>
    <scope>NUCLEOTIDE SEQUENCE [LARGE SCALE GENOMIC DNA]</scope>
    <source>
        <strain evidence="1 2">S4059</strain>
    </source>
</reference>
<organism evidence="1 2">
    <name type="scientific">Pseudoalteromonas rubra</name>
    <dbReference type="NCBI Taxonomy" id="43658"/>
    <lineage>
        <taxon>Bacteria</taxon>
        <taxon>Pseudomonadati</taxon>
        <taxon>Pseudomonadota</taxon>
        <taxon>Gammaproteobacteria</taxon>
        <taxon>Alteromonadales</taxon>
        <taxon>Pseudoalteromonadaceae</taxon>
        <taxon>Pseudoalteromonas</taxon>
    </lineage>
</organism>
<evidence type="ECO:0000313" key="1">
    <source>
        <dbReference type="EMBL" id="QPB85866.1"/>
    </source>
</evidence>
<name>A0A5S3V221_9GAMM</name>
<protein>
    <submittedName>
        <fullName evidence="1">Uncharacterized protein</fullName>
    </submittedName>
</protein>
<dbReference type="Proteomes" id="UP000305729">
    <property type="component" value="Chromosome 2"/>
</dbReference>
<accession>A0A5S3V221</accession>
<dbReference type="EMBL" id="CP045430">
    <property type="protein sequence ID" value="QPB85866.1"/>
    <property type="molecule type" value="Genomic_DNA"/>
</dbReference>
<proteinExistence type="predicted"/>
<sequence length="234" mass="26887">MNKLIKILIVLFVVFVLTQLDFGCSAKVKEAHKVVVNTGFDETRNKEHFNLLSSFDNRYILKSLDITDVARLGAIDFYPASFSNGAITYILKFDKATFDVSEMEVLKGKISQIYNYISQFQIEHVDILESESKSKAKFVKEIFSGNSLELYDHTDARLKSLITRDNFEELLSELTKSVSGEFVVKPVLKLAYYEVDNLPYHFELVYQVHSQGYEAKEIRILVNPENKKVMGIFL</sequence>
<dbReference type="RefSeq" id="WP_138537158.1">
    <property type="nucleotide sequence ID" value="NZ_CP045430.1"/>
</dbReference>